<evidence type="ECO:0000313" key="1">
    <source>
        <dbReference type="EMBL" id="CDW77639.1"/>
    </source>
</evidence>
<reference evidence="1 2" key="1">
    <citation type="submission" date="2014-06" db="EMBL/GenBank/DDBJ databases">
        <authorList>
            <person name="Swart Estienne"/>
        </authorList>
    </citation>
    <scope>NUCLEOTIDE SEQUENCE [LARGE SCALE GENOMIC DNA]</scope>
    <source>
        <strain evidence="1 2">130c</strain>
    </source>
</reference>
<name>A0A078A616_STYLE</name>
<protein>
    <submittedName>
        <fullName evidence="1">Uncharacterized protein</fullName>
    </submittedName>
</protein>
<dbReference type="InParanoid" id="A0A078A616"/>
<keyword evidence="2" id="KW-1185">Reference proteome</keyword>
<proteinExistence type="predicted"/>
<gene>
    <name evidence="1" type="primary">Contig2574.g2757</name>
    <name evidence="1" type="ORF">STYLEM_6603</name>
</gene>
<sequence>MSLEDQPMYFKTQEFKQLQQLHNIQLENKLGFYMILQLNSHQYYTDESINGFLLIDVYDQNSQFTIKGNIILQLKGTITLGDFINKAIGASESSKFDQSSNQQINESRKIRFINTEGSDSNKRSLSKNSSFIKGKANQSNVFKVSQQKQSIQFLKTQYKLFKVDNQLGKGQLQIPFIIKLEDRLPPSMKFLEKQSLSIGIQYQMKVLVPVVQKQFFINKQQKCQYLKLEKEIQILKIYEKNIKKKVSNKLNKQNYEEDSKALSSIKQGAVPSLNQDLHVNLNDQSVRLSSASSVQIQ</sequence>
<dbReference type="Proteomes" id="UP000039865">
    <property type="component" value="Unassembled WGS sequence"/>
</dbReference>
<organism evidence="1 2">
    <name type="scientific">Stylonychia lemnae</name>
    <name type="common">Ciliate</name>
    <dbReference type="NCBI Taxonomy" id="5949"/>
    <lineage>
        <taxon>Eukaryota</taxon>
        <taxon>Sar</taxon>
        <taxon>Alveolata</taxon>
        <taxon>Ciliophora</taxon>
        <taxon>Intramacronucleata</taxon>
        <taxon>Spirotrichea</taxon>
        <taxon>Stichotrichia</taxon>
        <taxon>Sporadotrichida</taxon>
        <taxon>Oxytrichidae</taxon>
        <taxon>Stylonychinae</taxon>
        <taxon>Stylonychia</taxon>
    </lineage>
</organism>
<dbReference type="AlphaFoldDB" id="A0A078A616"/>
<evidence type="ECO:0000313" key="2">
    <source>
        <dbReference type="Proteomes" id="UP000039865"/>
    </source>
</evidence>
<dbReference type="EMBL" id="CCKQ01006331">
    <property type="protein sequence ID" value="CDW77639.1"/>
    <property type="molecule type" value="Genomic_DNA"/>
</dbReference>
<accession>A0A078A616</accession>